<dbReference type="Pfam" id="PF12146">
    <property type="entry name" value="Hydrolase_4"/>
    <property type="match status" value="1"/>
</dbReference>
<dbReference type="SUPFAM" id="SSF53474">
    <property type="entry name" value="alpha/beta-Hydrolases"/>
    <property type="match status" value="1"/>
</dbReference>
<protein>
    <recommendedName>
        <fullName evidence="1">Serine aminopeptidase S33 domain-containing protein</fullName>
    </recommendedName>
</protein>
<comment type="caution">
    <text evidence="2">The sequence shown here is derived from an EMBL/GenBank/DDBJ whole genome shotgun (WGS) entry which is preliminary data.</text>
</comment>
<dbReference type="InterPro" id="IPR029058">
    <property type="entry name" value="AB_hydrolase_fold"/>
</dbReference>
<evidence type="ECO:0000313" key="2">
    <source>
        <dbReference type="EMBL" id="TIB15769.1"/>
    </source>
</evidence>
<dbReference type="InterPro" id="IPR022742">
    <property type="entry name" value="Hydrolase_4"/>
</dbReference>
<dbReference type="AlphaFoldDB" id="A0A4T0IC50"/>
<evidence type="ECO:0000313" key="3">
    <source>
        <dbReference type="Proteomes" id="UP000306954"/>
    </source>
</evidence>
<proteinExistence type="predicted"/>
<gene>
    <name evidence="2" type="ORF">E3P90_00769</name>
</gene>
<reference evidence="2 3" key="1">
    <citation type="submission" date="2019-03" db="EMBL/GenBank/DDBJ databases">
        <title>Sequencing 23 genomes of Wallemia ichthyophaga.</title>
        <authorList>
            <person name="Gostincar C."/>
        </authorList>
    </citation>
    <scope>NUCLEOTIDE SEQUENCE [LARGE SCALE GENOMIC DNA]</scope>
    <source>
        <strain evidence="2 3">EXF-8621</strain>
    </source>
</reference>
<name>A0A4T0IC50_WALIC</name>
<dbReference type="InterPro" id="IPR000073">
    <property type="entry name" value="AB_hydrolase_1"/>
</dbReference>
<dbReference type="EMBL" id="SPOF01000006">
    <property type="protein sequence ID" value="TIB15769.1"/>
    <property type="molecule type" value="Genomic_DNA"/>
</dbReference>
<dbReference type="Gene3D" id="3.40.50.1820">
    <property type="entry name" value="alpha/beta hydrolase"/>
    <property type="match status" value="1"/>
</dbReference>
<dbReference type="PANTHER" id="PTHR11614">
    <property type="entry name" value="PHOSPHOLIPASE-RELATED"/>
    <property type="match status" value="1"/>
</dbReference>
<organism evidence="2 3">
    <name type="scientific">Wallemia ichthyophaga</name>
    <dbReference type="NCBI Taxonomy" id="245174"/>
    <lineage>
        <taxon>Eukaryota</taxon>
        <taxon>Fungi</taxon>
        <taxon>Dikarya</taxon>
        <taxon>Basidiomycota</taxon>
        <taxon>Wallemiomycotina</taxon>
        <taxon>Wallemiomycetes</taxon>
        <taxon>Wallemiales</taxon>
        <taxon>Wallemiaceae</taxon>
        <taxon>Wallemia</taxon>
    </lineage>
</organism>
<sequence>MGDIQIHTSWVCVDDGVELYSKTYTPTHPKALIFFVHGFVEHIDRYTHIFPQFAGAGYKVFAFDQRGFGRSTHEKIGNPKPGLTNWKLALGDIQNLIFKFSEQNVGLPLFLMGHSMGGGLTLGALTRNPHLKLPELKGAIAMSPLIRLTKPPPNFLISLVNKCKGIVGSFTISPMINPEDRTHDKVVQNAIEEDALAAKTATLGGVCDMLRYGSLLISQDYKFYPSNVPLLISHGDSDNLNSFEASKLFIDSVMARSKQLKIYPNARHELFMEAGDLKYEVVRDVITWLDGVLGVPEASKL</sequence>
<accession>A0A4T0IC50</accession>
<dbReference type="PRINTS" id="PR00111">
    <property type="entry name" value="ABHYDROLASE"/>
</dbReference>
<dbReference type="Proteomes" id="UP000306954">
    <property type="component" value="Unassembled WGS sequence"/>
</dbReference>
<feature type="domain" description="Serine aminopeptidase S33" evidence="1">
    <location>
        <begin position="28"/>
        <end position="273"/>
    </location>
</feature>
<dbReference type="OMA" id="SYEGWSH"/>
<dbReference type="InterPro" id="IPR051044">
    <property type="entry name" value="MAG_DAG_Lipase"/>
</dbReference>
<evidence type="ECO:0000259" key="1">
    <source>
        <dbReference type="Pfam" id="PF12146"/>
    </source>
</evidence>